<evidence type="ECO:0008006" key="3">
    <source>
        <dbReference type="Google" id="ProtNLM"/>
    </source>
</evidence>
<evidence type="ECO:0000313" key="2">
    <source>
        <dbReference type="Proteomes" id="UP000315947"/>
    </source>
</evidence>
<dbReference type="Proteomes" id="UP000315947">
    <property type="component" value="Chromosome"/>
</dbReference>
<keyword evidence="2" id="KW-1185">Reference proteome</keyword>
<proteinExistence type="predicted"/>
<evidence type="ECO:0000313" key="1">
    <source>
        <dbReference type="EMBL" id="QDO83126.1"/>
    </source>
</evidence>
<name>A0ABX5WVK3_9GAMM</name>
<dbReference type="EMBL" id="CP041614">
    <property type="protein sequence ID" value="QDO83126.1"/>
    <property type="molecule type" value="Genomic_DNA"/>
</dbReference>
<accession>A0ABX5WVK3</accession>
<protein>
    <recommendedName>
        <fullName evidence="3">PilZ domain-containing protein</fullName>
    </recommendedName>
</protein>
<reference evidence="1 2" key="1">
    <citation type="submission" date="2019-07" db="EMBL/GenBank/DDBJ databases">
        <title>Shewanella sp. YLB-06 whole genomic sequence.</title>
        <authorList>
            <person name="Yu L."/>
        </authorList>
    </citation>
    <scope>NUCLEOTIDE SEQUENCE [LARGE SCALE GENOMIC DNA]</scope>
    <source>
        <strain evidence="1 2">YLB-06</strain>
    </source>
</reference>
<organism evidence="1 2">
    <name type="scientific">Shewanella psychropiezotolerans</name>
    <dbReference type="NCBI Taxonomy" id="2593655"/>
    <lineage>
        <taxon>Bacteria</taxon>
        <taxon>Pseudomonadati</taxon>
        <taxon>Pseudomonadota</taxon>
        <taxon>Gammaproteobacteria</taxon>
        <taxon>Alteromonadales</taxon>
        <taxon>Shewanellaceae</taxon>
        <taxon>Shewanella</taxon>
    </lineage>
</organism>
<dbReference type="RefSeq" id="WP_144045508.1">
    <property type="nucleotide sequence ID" value="NZ_CP041614.1"/>
</dbReference>
<sequence length="60" mass="6602">MGTPEIIDINGSDRSWRVQTPLNVTLTDHSDRPVGDILSLSSTGLTLRMQDKDAGMKTFL</sequence>
<gene>
    <name evidence="1" type="ORF">FM037_07665</name>
</gene>